<gene>
    <name evidence="2" type="primary">LOC105056102</name>
</gene>
<dbReference type="AlphaFoldDB" id="A0A6I9S2G2"/>
<evidence type="ECO:0000313" key="1">
    <source>
        <dbReference type="Proteomes" id="UP000504607"/>
    </source>
</evidence>
<reference evidence="2" key="1">
    <citation type="submission" date="2025-08" db="UniProtKB">
        <authorList>
            <consortium name="RefSeq"/>
        </authorList>
    </citation>
    <scope>IDENTIFICATION</scope>
</reference>
<accession>A0A6I9S2G2</accession>
<sequence length="183" mass="21001">MDEDNHGKAITLDHIPTDKSPVVLSEECPNAQALMPDKNVDGCTHWRSVLSKNEVWYGSYGSNMWKPGFLCYIKGGKVEGMNEPCPGSQDKSSPKGVIWKTVPHQLFFARSLTRTWGKGGVAFLHPESNKNDKAYMCMYRITSMMYCFKRIVYIKRMVKVKVQEQLYWIYLILVLLLKTSHCL</sequence>
<dbReference type="Proteomes" id="UP000504607">
    <property type="component" value="Chromosome 13"/>
</dbReference>
<dbReference type="RefSeq" id="XP_010936485.1">
    <property type="nucleotide sequence ID" value="XM_010938183.3"/>
</dbReference>
<evidence type="ECO:0000313" key="2">
    <source>
        <dbReference type="RefSeq" id="XP_010936485.1"/>
    </source>
</evidence>
<dbReference type="OrthoDB" id="424012at2759"/>
<dbReference type="Gene3D" id="3.10.490.10">
    <property type="entry name" value="Gamma-glutamyl cyclotransferase-like"/>
    <property type="match status" value="1"/>
</dbReference>
<protein>
    <submittedName>
        <fullName evidence="2">Histone deacetylase 5</fullName>
    </submittedName>
</protein>
<name>A0A6I9S2G2_ELAGV</name>
<keyword evidence="1" id="KW-1185">Reference proteome</keyword>
<proteinExistence type="predicted"/>
<organism evidence="1 2">
    <name type="scientific">Elaeis guineensis var. tenera</name>
    <name type="common">Oil palm</name>
    <dbReference type="NCBI Taxonomy" id="51953"/>
    <lineage>
        <taxon>Eukaryota</taxon>
        <taxon>Viridiplantae</taxon>
        <taxon>Streptophyta</taxon>
        <taxon>Embryophyta</taxon>
        <taxon>Tracheophyta</taxon>
        <taxon>Spermatophyta</taxon>
        <taxon>Magnoliopsida</taxon>
        <taxon>Liliopsida</taxon>
        <taxon>Arecaceae</taxon>
        <taxon>Arecoideae</taxon>
        <taxon>Cocoseae</taxon>
        <taxon>Elaeidinae</taxon>
        <taxon>Elaeis</taxon>
    </lineage>
</organism>
<dbReference type="InParanoid" id="A0A6I9S2G2"/>